<sequence length="57" mass="6431">MDDIKYFIKDVNFQNIVQKYKILWEMNAIRAVIGELVTGSELKAAGRLSKSSAIGKK</sequence>
<evidence type="ECO:0000313" key="2">
    <source>
        <dbReference type="Proteomes" id="UP000647339"/>
    </source>
</evidence>
<reference evidence="2" key="1">
    <citation type="journal article" date="2019" name="Int. J. Syst. Evol. Microbiol.">
        <title>The Global Catalogue of Microorganisms (GCM) 10K type strain sequencing project: providing services to taxonomists for standard genome sequencing and annotation.</title>
        <authorList>
            <consortium name="The Broad Institute Genomics Platform"/>
            <consortium name="The Broad Institute Genome Sequencing Center for Infectious Disease"/>
            <person name="Wu L."/>
            <person name="Ma J."/>
        </authorList>
    </citation>
    <scope>NUCLEOTIDE SEQUENCE [LARGE SCALE GENOMIC DNA]</scope>
    <source>
        <strain evidence="2">CGMCC 1.15407</strain>
    </source>
</reference>
<name>A0ABQ1V8S6_9BACT</name>
<proteinExistence type="predicted"/>
<accession>A0ABQ1V8S6</accession>
<comment type="caution">
    <text evidence="1">The sequence shown here is derived from an EMBL/GenBank/DDBJ whole genome shotgun (WGS) entry which is preliminary data.</text>
</comment>
<protein>
    <submittedName>
        <fullName evidence="1">Uncharacterized protein</fullName>
    </submittedName>
</protein>
<dbReference type="Proteomes" id="UP000647339">
    <property type="component" value="Unassembled WGS sequence"/>
</dbReference>
<evidence type="ECO:0000313" key="1">
    <source>
        <dbReference type="EMBL" id="GGF42857.1"/>
    </source>
</evidence>
<organism evidence="1 2">
    <name type="scientific">Echinicola rosea</name>
    <dbReference type="NCBI Taxonomy" id="1807691"/>
    <lineage>
        <taxon>Bacteria</taxon>
        <taxon>Pseudomonadati</taxon>
        <taxon>Bacteroidota</taxon>
        <taxon>Cytophagia</taxon>
        <taxon>Cytophagales</taxon>
        <taxon>Cyclobacteriaceae</taxon>
        <taxon>Echinicola</taxon>
    </lineage>
</organism>
<dbReference type="EMBL" id="BMIU01000019">
    <property type="protein sequence ID" value="GGF42857.1"/>
    <property type="molecule type" value="Genomic_DNA"/>
</dbReference>
<gene>
    <name evidence="1" type="ORF">GCM10011339_34180</name>
</gene>
<keyword evidence="2" id="KW-1185">Reference proteome</keyword>